<dbReference type="Pfam" id="PF00989">
    <property type="entry name" value="PAS"/>
    <property type="match status" value="1"/>
</dbReference>
<keyword evidence="17" id="KW-0472">Membrane</keyword>
<dbReference type="CDD" id="cd00130">
    <property type="entry name" value="PAS"/>
    <property type="match status" value="3"/>
</dbReference>
<evidence type="ECO:0000256" key="10">
    <source>
        <dbReference type="ARBA" id="ARBA00022777"/>
    </source>
</evidence>
<dbReference type="InterPro" id="IPR005467">
    <property type="entry name" value="His_kinase_dom"/>
</dbReference>
<feature type="coiled-coil region" evidence="16">
    <location>
        <begin position="333"/>
        <end position="378"/>
    </location>
</feature>
<keyword evidence="8" id="KW-0808">Transferase</keyword>
<dbReference type="PRINTS" id="PR00344">
    <property type="entry name" value="BCTRLSENSOR"/>
</dbReference>
<keyword evidence="22" id="KW-1185">Reference proteome</keyword>
<comment type="caution">
    <text evidence="21">The sequence shown here is derived from an EMBL/GenBank/DDBJ whole genome shotgun (WGS) entry which is preliminary data.</text>
</comment>
<comment type="function">
    <text evidence="14">Member of the two-component regulatory system NreB/NreC involved in the control of dissimilatory nitrate/nitrite reduction in response to oxygen. NreB functions as a direct oxygen sensor histidine kinase which is autophosphorylated, in the absence of oxygen, probably at the conserved histidine residue, and transfers its phosphate group probably to a conserved aspartate residue of NreC. NreB/NreC activates the expression of the nitrate (narGHJI) and nitrite (nir) reductase operons, as well as the putative nitrate transporter gene narT.</text>
</comment>
<feature type="transmembrane region" description="Helical" evidence="17">
    <location>
        <begin position="37"/>
        <end position="54"/>
    </location>
</feature>
<keyword evidence="13" id="KW-0411">Iron-sulfur</keyword>
<evidence type="ECO:0000256" key="15">
    <source>
        <dbReference type="ARBA" id="ARBA00030800"/>
    </source>
</evidence>
<reference evidence="21 22" key="1">
    <citation type="submission" date="2019-03" db="EMBL/GenBank/DDBJ databases">
        <title>Whole genome sequence of a novel Rubrobacter taiwanensis strain, isolated from Yellowstone National Park.</title>
        <authorList>
            <person name="Freed S."/>
            <person name="Ramaley R.F."/>
            <person name="Kyndt J.A."/>
        </authorList>
    </citation>
    <scope>NUCLEOTIDE SEQUENCE [LARGE SCALE GENOMIC DNA]</scope>
    <source>
        <strain evidence="21 22">Yellowstone</strain>
    </source>
</reference>
<dbReference type="Gene3D" id="3.30.565.10">
    <property type="entry name" value="Histidine kinase-like ATPase, C-terminal domain"/>
    <property type="match status" value="1"/>
</dbReference>
<evidence type="ECO:0000259" key="19">
    <source>
        <dbReference type="PROSITE" id="PS50112"/>
    </source>
</evidence>
<dbReference type="Pfam" id="PF02518">
    <property type="entry name" value="HATPase_c"/>
    <property type="match status" value="1"/>
</dbReference>
<dbReference type="GO" id="GO:0006355">
    <property type="term" value="P:regulation of DNA-templated transcription"/>
    <property type="evidence" value="ECO:0007669"/>
    <property type="project" value="InterPro"/>
</dbReference>
<evidence type="ECO:0000313" key="22">
    <source>
        <dbReference type="Proteomes" id="UP000295244"/>
    </source>
</evidence>
<evidence type="ECO:0000256" key="4">
    <source>
        <dbReference type="ARBA" id="ARBA00012438"/>
    </source>
</evidence>
<evidence type="ECO:0000256" key="14">
    <source>
        <dbReference type="ARBA" id="ARBA00024827"/>
    </source>
</evidence>
<feature type="transmembrane region" description="Helical" evidence="17">
    <location>
        <begin position="144"/>
        <end position="165"/>
    </location>
</feature>
<feature type="domain" description="PAC" evidence="20">
    <location>
        <begin position="449"/>
        <end position="500"/>
    </location>
</feature>
<gene>
    <name evidence="21" type="ORF">E0L93_03750</name>
</gene>
<evidence type="ECO:0000259" key="20">
    <source>
        <dbReference type="PROSITE" id="PS50113"/>
    </source>
</evidence>
<dbReference type="SMART" id="SM00086">
    <property type="entry name" value="PAC"/>
    <property type="match status" value="3"/>
</dbReference>
<dbReference type="GO" id="GO:0051539">
    <property type="term" value="F:4 iron, 4 sulfur cluster binding"/>
    <property type="evidence" value="ECO:0007669"/>
    <property type="project" value="UniProtKB-KW"/>
</dbReference>
<dbReference type="GO" id="GO:0000155">
    <property type="term" value="F:phosphorelay sensor kinase activity"/>
    <property type="evidence" value="ECO:0007669"/>
    <property type="project" value="InterPro"/>
</dbReference>
<keyword evidence="9" id="KW-0479">Metal-binding</keyword>
<evidence type="ECO:0000256" key="8">
    <source>
        <dbReference type="ARBA" id="ARBA00022679"/>
    </source>
</evidence>
<feature type="domain" description="Histidine kinase" evidence="18">
    <location>
        <begin position="640"/>
        <end position="827"/>
    </location>
</feature>
<dbReference type="InterPro" id="IPR000014">
    <property type="entry name" value="PAS"/>
</dbReference>
<keyword evidence="12" id="KW-0902">Two-component regulatory system</keyword>
<dbReference type="InterPro" id="IPR050482">
    <property type="entry name" value="Sensor_HK_TwoCompSys"/>
</dbReference>
<evidence type="ECO:0000256" key="6">
    <source>
        <dbReference type="ARBA" id="ARBA00022485"/>
    </source>
</evidence>
<evidence type="ECO:0000256" key="9">
    <source>
        <dbReference type="ARBA" id="ARBA00022723"/>
    </source>
</evidence>
<evidence type="ECO:0000256" key="1">
    <source>
        <dbReference type="ARBA" id="ARBA00000085"/>
    </source>
</evidence>
<feature type="transmembrane region" description="Helical" evidence="17">
    <location>
        <begin position="101"/>
        <end position="124"/>
    </location>
</feature>
<evidence type="ECO:0000256" key="16">
    <source>
        <dbReference type="SAM" id="Coils"/>
    </source>
</evidence>
<dbReference type="CDD" id="cd16917">
    <property type="entry name" value="HATPase_UhpB-NarQ-NarX-like"/>
    <property type="match status" value="1"/>
</dbReference>
<evidence type="ECO:0000256" key="12">
    <source>
        <dbReference type="ARBA" id="ARBA00023012"/>
    </source>
</evidence>
<dbReference type="Pfam" id="PF08447">
    <property type="entry name" value="PAS_3"/>
    <property type="match status" value="1"/>
</dbReference>
<dbReference type="InterPro" id="IPR001610">
    <property type="entry name" value="PAC"/>
</dbReference>
<keyword evidence="11" id="KW-0408">Iron</keyword>
<dbReference type="SUPFAM" id="SSF55785">
    <property type="entry name" value="PYP-like sensor domain (PAS domain)"/>
    <property type="match status" value="3"/>
</dbReference>
<dbReference type="Gene3D" id="3.30.450.20">
    <property type="entry name" value="PAS domain"/>
    <property type="match status" value="3"/>
</dbReference>
<dbReference type="EMBL" id="SKBU01000006">
    <property type="protein sequence ID" value="TCJ20067.1"/>
    <property type="molecule type" value="Genomic_DNA"/>
</dbReference>
<dbReference type="InterPro" id="IPR013767">
    <property type="entry name" value="PAS_fold"/>
</dbReference>
<dbReference type="Pfam" id="PF07730">
    <property type="entry name" value="HisKA_3"/>
    <property type="match status" value="1"/>
</dbReference>
<dbReference type="InterPro" id="IPR013655">
    <property type="entry name" value="PAS_fold_3"/>
</dbReference>
<keyword evidence="10" id="KW-0418">Kinase</keyword>
<dbReference type="Proteomes" id="UP000295244">
    <property type="component" value="Unassembled WGS sequence"/>
</dbReference>
<dbReference type="PROSITE" id="PS50112">
    <property type="entry name" value="PAS"/>
    <property type="match status" value="2"/>
</dbReference>
<keyword evidence="16" id="KW-0175">Coiled coil</keyword>
<dbReference type="InterPro" id="IPR011712">
    <property type="entry name" value="Sig_transdc_His_kin_sub3_dim/P"/>
</dbReference>
<dbReference type="SUPFAM" id="SSF55874">
    <property type="entry name" value="ATPase domain of HSP90 chaperone/DNA topoisomerase II/histidine kinase"/>
    <property type="match status" value="1"/>
</dbReference>
<organism evidence="21 22">
    <name type="scientific">Rubrobacter taiwanensis</name>
    <dbReference type="NCBI Taxonomy" id="185139"/>
    <lineage>
        <taxon>Bacteria</taxon>
        <taxon>Bacillati</taxon>
        <taxon>Actinomycetota</taxon>
        <taxon>Rubrobacteria</taxon>
        <taxon>Rubrobacterales</taxon>
        <taxon>Rubrobacteraceae</taxon>
        <taxon>Rubrobacter</taxon>
    </lineage>
</organism>
<dbReference type="OrthoDB" id="144293at2"/>
<comment type="cofactor">
    <cofactor evidence="2">
        <name>[4Fe-4S] cluster</name>
        <dbReference type="ChEBI" id="CHEBI:49883"/>
    </cofactor>
</comment>
<feature type="domain" description="PAS" evidence="19">
    <location>
        <begin position="501"/>
        <end position="545"/>
    </location>
</feature>
<protein>
    <recommendedName>
        <fullName evidence="5">Oxygen sensor histidine kinase NreB</fullName>
        <ecNumber evidence="4">2.7.13.3</ecNumber>
    </recommendedName>
    <alternativeName>
        <fullName evidence="15">Nitrogen regulation protein B</fullName>
    </alternativeName>
</protein>
<name>A0A4R1BRT6_9ACTN</name>
<dbReference type="RefSeq" id="WP_132688649.1">
    <property type="nucleotide sequence ID" value="NZ_SKBU01000006.1"/>
</dbReference>
<dbReference type="InterPro" id="IPR004358">
    <property type="entry name" value="Sig_transdc_His_kin-like_C"/>
</dbReference>
<dbReference type="PANTHER" id="PTHR24421">
    <property type="entry name" value="NITRATE/NITRITE SENSOR PROTEIN NARX-RELATED"/>
    <property type="match status" value="1"/>
</dbReference>
<feature type="coiled-coil region" evidence="16">
    <location>
        <begin position="484"/>
        <end position="511"/>
    </location>
</feature>
<dbReference type="SMART" id="SM00387">
    <property type="entry name" value="HATPase_c"/>
    <property type="match status" value="1"/>
</dbReference>
<keyword evidence="7" id="KW-0963">Cytoplasm</keyword>
<dbReference type="Pfam" id="PF16927">
    <property type="entry name" value="HisKA_7TM"/>
    <property type="match status" value="1"/>
</dbReference>
<dbReference type="AlphaFoldDB" id="A0A4R1BRT6"/>
<accession>A0A4R1BRT6</accession>
<dbReference type="NCBIfam" id="TIGR00229">
    <property type="entry name" value="sensory_box"/>
    <property type="match status" value="3"/>
</dbReference>
<dbReference type="PROSITE" id="PS50113">
    <property type="entry name" value="PAC"/>
    <property type="match status" value="2"/>
</dbReference>
<feature type="transmembrane region" description="Helical" evidence="17">
    <location>
        <begin position="66"/>
        <end position="89"/>
    </location>
</feature>
<dbReference type="GO" id="GO:0005737">
    <property type="term" value="C:cytoplasm"/>
    <property type="evidence" value="ECO:0007669"/>
    <property type="project" value="UniProtKB-SubCell"/>
</dbReference>
<dbReference type="GO" id="GO:0046983">
    <property type="term" value="F:protein dimerization activity"/>
    <property type="evidence" value="ECO:0007669"/>
    <property type="project" value="InterPro"/>
</dbReference>
<dbReference type="GO" id="GO:0016020">
    <property type="term" value="C:membrane"/>
    <property type="evidence" value="ECO:0007669"/>
    <property type="project" value="InterPro"/>
</dbReference>
<sequence>MEWQYTPYAPLSFVVAVVSGALALYVWRRRGAPGGRALALLMLAVTVWSGSYALELSAVGLPDKVLWARVEYLGIVTVPPAWLAFALQYTGRGARLDPRRLVLLSALPAATLLLVWTNEAHGLIWSAVALDGPFLEVEYGPAFWIYWAYAYALILLGTLLMVSMLRRSPDLYGRQGAALLFGAFAPWLGNGLYVLGLSPLPNLDLTPLAFLLSGVAITWALFRWRLLDIVPVARTAVVEELSDGVVVLDDRDRIVDLNPAARRILNLPGSGAVGMGLDQVGTGRELLRNLRGGARREVRLGGRHDYEVSVSALPDRRGGPAARLVVLHDITERKRAEEEIRRLNETLELRVAERTAQLEAAVSETAQSERMLRESEERFRSLVRNASDLIIVLDAEGRIVYESPAVERVLGYMPEERVGSRAFDHLHPEDVERVRSKFLRLLRAPRERLSVEYRVRDREGRWRYFEAIGTNLLADPAVRGVVVNSREITERKRAEAALRESEERYRAVVEQAAEGILLVDMDSRRILEANAAYHDMLGYAPGELLKLTLYDVVPYSREDMDCYVRRVQERGSYVSGERRHRRRDGTLVDVEVRANIISYGGREAICILVRDITASKRAKEALEEIREAERNRIARDLHDGVLQDLAYAVQTLEFAKLNAGDASLQKELQEALDTVRRGVRGLREAVYDLRLGEEEDQPFLRLAESLVDLHRRMAPAGRGIELKVEEGFPQRPLGARGMEMLRILQEALTNARRHSEARRVVVRLGTTGEEIRLEVADDGHGFDPNVAGSGVGLKSMRERAAESGGALEVSSAPGEGTVVRVRVPIEGAPEPG</sequence>
<comment type="subcellular location">
    <subcellularLocation>
        <location evidence="3">Cytoplasm</location>
    </subcellularLocation>
</comment>
<dbReference type="Gene3D" id="1.20.5.1930">
    <property type="match status" value="1"/>
</dbReference>
<comment type="catalytic activity">
    <reaction evidence="1">
        <text>ATP + protein L-histidine = ADP + protein N-phospho-L-histidine.</text>
        <dbReference type="EC" id="2.7.13.3"/>
    </reaction>
</comment>
<evidence type="ECO:0000256" key="13">
    <source>
        <dbReference type="ARBA" id="ARBA00023014"/>
    </source>
</evidence>
<dbReference type="InterPro" id="IPR013656">
    <property type="entry name" value="PAS_4"/>
</dbReference>
<dbReference type="PANTHER" id="PTHR24421:SF58">
    <property type="entry name" value="SIGNAL TRANSDUCTION HISTIDINE-PROTEIN KINASE_PHOSPHATASE UHPB"/>
    <property type="match status" value="1"/>
</dbReference>
<keyword evidence="17" id="KW-0812">Transmembrane</keyword>
<dbReference type="PROSITE" id="PS50109">
    <property type="entry name" value="HIS_KIN"/>
    <property type="match status" value="1"/>
</dbReference>
<evidence type="ECO:0000256" key="3">
    <source>
        <dbReference type="ARBA" id="ARBA00004496"/>
    </source>
</evidence>
<keyword evidence="6" id="KW-0004">4Fe-4S</keyword>
<evidence type="ECO:0000256" key="7">
    <source>
        <dbReference type="ARBA" id="ARBA00022490"/>
    </source>
</evidence>
<proteinExistence type="predicted"/>
<dbReference type="EC" id="2.7.13.3" evidence="4"/>
<evidence type="ECO:0000256" key="11">
    <source>
        <dbReference type="ARBA" id="ARBA00023004"/>
    </source>
</evidence>
<evidence type="ECO:0000256" key="17">
    <source>
        <dbReference type="SAM" id="Phobius"/>
    </source>
</evidence>
<keyword evidence="17" id="KW-1133">Transmembrane helix</keyword>
<evidence type="ECO:0000259" key="18">
    <source>
        <dbReference type="PROSITE" id="PS50109"/>
    </source>
</evidence>
<dbReference type="InterPro" id="IPR000700">
    <property type="entry name" value="PAS-assoc_C"/>
</dbReference>
<dbReference type="Pfam" id="PF08448">
    <property type="entry name" value="PAS_4"/>
    <property type="match status" value="1"/>
</dbReference>
<feature type="domain" description="PAC" evidence="20">
    <location>
        <begin position="288"/>
        <end position="342"/>
    </location>
</feature>
<dbReference type="SMART" id="SM00091">
    <property type="entry name" value="PAS"/>
    <property type="match status" value="3"/>
</dbReference>
<evidence type="ECO:0000256" key="2">
    <source>
        <dbReference type="ARBA" id="ARBA00001966"/>
    </source>
</evidence>
<dbReference type="InterPro" id="IPR031621">
    <property type="entry name" value="HisKA_7TM"/>
</dbReference>
<feature type="transmembrane region" description="Helical" evidence="17">
    <location>
        <begin position="6"/>
        <end position="25"/>
    </location>
</feature>
<dbReference type="InterPro" id="IPR036890">
    <property type="entry name" value="HATPase_C_sf"/>
</dbReference>
<feature type="domain" description="PAS" evidence="19">
    <location>
        <begin position="375"/>
        <end position="445"/>
    </location>
</feature>
<evidence type="ECO:0000256" key="5">
    <source>
        <dbReference type="ARBA" id="ARBA00017322"/>
    </source>
</evidence>
<feature type="transmembrane region" description="Helical" evidence="17">
    <location>
        <begin position="177"/>
        <end position="196"/>
    </location>
</feature>
<dbReference type="GO" id="GO:0046872">
    <property type="term" value="F:metal ion binding"/>
    <property type="evidence" value="ECO:0007669"/>
    <property type="project" value="UniProtKB-KW"/>
</dbReference>
<dbReference type="InterPro" id="IPR003594">
    <property type="entry name" value="HATPase_dom"/>
</dbReference>
<evidence type="ECO:0000313" key="21">
    <source>
        <dbReference type="EMBL" id="TCJ20067.1"/>
    </source>
</evidence>
<dbReference type="InterPro" id="IPR035965">
    <property type="entry name" value="PAS-like_dom_sf"/>
</dbReference>